<dbReference type="PANTHER" id="PTHR44688:SF16">
    <property type="entry name" value="DNA-BINDING TRANSCRIPTIONAL ACTIVATOR DEVR_DOSR"/>
    <property type="match status" value="1"/>
</dbReference>
<dbReference type="InterPro" id="IPR041617">
    <property type="entry name" value="TPR_MalT"/>
</dbReference>
<name>A0A5A5THJ2_9CHLR</name>
<dbReference type="InterPro" id="IPR003593">
    <property type="entry name" value="AAA+_ATPase"/>
</dbReference>
<gene>
    <name evidence="5" type="ORF">KDI_44010</name>
</gene>
<dbReference type="Gene3D" id="1.25.40.10">
    <property type="entry name" value="Tetratricopeptide repeat domain"/>
    <property type="match status" value="1"/>
</dbReference>
<dbReference type="PRINTS" id="PR00038">
    <property type="entry name" value="HTHLUXR"/>
</dbReference>
<feature type="domain" description="HTH luxR-type" evidence="4">
    <location>
        <begin position="971"/>
        <end position="1036"/>
    </location>
</feature>
<sequence>MEKVSSTAGAVRNGCLVYEQQGQNVVVLLDTPSWYAWLETATTFTFTCEEGTFTAHKARAGNQRGGWYWRAYRRKRGRLSRCYLGVSPNLTLAKLREAASRLAADAEGRGSSHADESAPPLSHVPLSFEGLTSSVILQSTITPPRLPMQHVARPHLLALLEQGLRGPVTLVSAPAGSGKTTLLAEWAAMTTRPVVWLSCEEGENDPARFLSSLIAAFARVDARLGTIAQTDRPWHPCEHERILTRLLNDLERLLQHETVLILDDVHALMTEASQALLLFLLNHLPSRLHLLIGTRVDPPRLARLRARQQIAELRREALGFVPSEVEAFAQAMGLSLGSEAIRLLEERTEGWIAGIQLLMLVLRGHADAAEVLRATDVTPRFLLEYVCEEILLQQSPEMQRFLLQTSVLDRLTGPLCESVAEAGGGQQKLESLLQANLFVSALDATDTWYRYHPLFAEALRTQLQKQEPALVPELYRRVSRWYEQHGWAEDACEYAYRAGDLPHVARLLAELVPSLVEQGKLVRLGHWLDRLPQEIIAASVSLSLAWIWTQPLRTSQPHDPERVIERLTVLLKTHEKDDPETQADLQRELTLQQATQALARGDIPQALSRAAEMTRSLTGPETAWSRFTLWRQQVLLGAAYRVSGDLESSEQTLRQALPAGGTSPNFVVIASLDELYEELGRLRELGRLYEDLFRALAWHHHLPSLALALAHQRYGVLLYEWNRLQEAESEARQSLELVPHLDLARHSPWLTLLGLGVLARVALAQGHSERARQLLESEAFDVAQFPVPQASKDVLILLPVRLALRCGQLDPALQWASTCGFHADDPFTSSLGKGRYAGYVTLARVLIARGRGHSNALALSQAQILLDHLLEIAVGTGAHGWRIEIQMLRALALHAQGKTRQALVTLGPILAQAEPEGYLRLFADEGEMMADLLALIAPFTTASPDYLQRIQVAIAPVRAARPAVSDLPAPLPSPVEPLSEREREVLQLVAEGLSNQQIAQRLMLSLHTVKLHVKHLLAKLGATNRTQAVARARALHILTREDHMAPSQ</sequence>
<evidence type="ECO:0000313" key="5">
    <source>
        <dbReference type="EMBL" id="GCF10837.1"/>
    </source>
</evidence>
<evidence type="ECO:0000313" key="6">
    <source>
        <dbReference type="Proteomes" id="UP000322530"/>
    </source>
</evidence>
<dbReference type="Pfam" id="PF25873">
    <property type="entry name" value="WHD_MalT"/>
    <property type="match status" value="1"/>
</dbReference>
<dbReference type="InterPro" id="IPR041664">
    <property type="entry name" value="AAA_16"/>
</dbReference>
<evidence type="ECO:0000256" key="2">
    <source>
        <dbReference type="ARBA" id="ARBA00023125"/>
    </source>
</evidence>
<dbReference type="OrthoDB" id="136270at2"/>
<dbReference type="SUPFAM" id="SSF48452">
    <property type="entry name" value="TPR-like"/>
    <property type="match status" value="1"/>
</dbReference>
<dbReference type="SUPFAM" id="SSF46894">
    <property type="entry name" value="C-terminal effector domain of the bipartite response regulators"/>
    <property type="match status" value="1"/>
</dbReference>
<dbReference type="InterPro" id="IPR011990">
    <property type="entry name" value="TPR-like_helical_dom_sf"/>
</dbReference>
<dbReference type="GO" id="GO:0006355">
    <property type="term" value="P:regulation of DNA-templated transcription"/>
    <property type="evidence" value="ECO:0007669"/>
    <property type="project" value="InterPro"/>
</dbReference>
<organism evidence="5 6">
    <name type="scientific">Dictyobacter arantiisoli</name>
    <dbReference type="NCBI Taxonomy" id="2014874"/>
    <lineage>
        <taxon>Bacteria</taxon>
        <taxon>Bacillati</taxon>
        <taxon>Chloroflexota</taxon>
        <taxon>Ktedonobacteria</taxon>
        <taxon>Ktedonobacterales</taxon>
        <taxon>Dictyobacteraceae</taxon>
        <taxon>Dictyobacter</taxon>
    </lineage>
</organism>
<dbReference type="InterPro" id="IPR036388">
    <property type="entry name" value="WH-like_DNA-bd_sf"/>
</dbReference>
<dbReference type="PROSITE" id="PS00622">
    <property type="entry name" value="HTH_LUXR_1"/>
    <property type="match status" value="1"/>
</dbReference>
<dbReference type="InterPro" id="IPR000792">
    <property type="entry name" value="Tscrpt_reg_LuxR_C"/>
</dbReference>
<dbReference type="PANTHER" id="PTHR44688">
    <property type="entry name" value="DNA-BINDING TRANSCRIPTIONAL ACTIVATOR DEVR_DOSR"/>
    <property type="match status" value="1"/>
</dbReference>
<dbReference type="SMART" id="SM00421">
    <property type="entry name" value="HTH_LUXR"/>
    <property type="match status" value="1"/>
</dbReference>
<dbReference type="Gene3D" id="1.10.10.10">
    <property type="entry name" value="Winged helix-like DNA-binding domain superfamily/Winged helix DNA-binding domain"/>
    <property type="match status" value="1"/>
</dbReference>
<reference evidence="5 6" key="1">
    <citation type="submission" date="2019-01" db="EMBL/GenBank/DDBJ databases">
        <title>Draft genome sequence of Dictyobacter sp. Uno17.</title>
        <authorList>
            <person name="Wang C.M."/>
            <person name="Zheng Y."/>
            <person name="Sakai Y."/>
            <person name="Abe K."/>
            <person name="Yokota A."/>
            <person name="Yabe S."/>
        </authorList>
    </citation>
    <scope>NUCLEOTIDE SEQUENCE [LARGE SCALE GENOMIC DNA]</scope>
    <source>
        <strain evidence="5 6">Uno17</strain>
    </source>
</reference>
<dbReference type="GO" id="GO:0003677">
    <property type="term" value="F:DNA binding"/>
    <property type="evidence" value="ECO:0007669"/>
    <property type="project" value="UniProtKB-KW"/>
</dbReference>
<comment type="caution">
    <text evidence="5">The sequence shown here is derived from an EMBL/GenBank/DDBJ whole genome shotgun (WGS) entry which is preliminary data.</text>
</comment>
<keyword evidence="6" id="KW-1185">Reference proteome</keyword>
<dbReference type="EMBL" id="BIXY01000084">
    <property type="protein sequence ID" value="GCF10837.1"/>
    <property type="molecule type" value="Genomic_DNA"/>
</dbReference>
<dbReference type="InterPro" id="IPR016032">
    <property type="entry name" value="Sig_transdc_resp-reg_C-effctor"/>
</dbReference>
<protein>
    <submittedName>
        <fullName evidence="5">LuxR family transcriptional regulator</fullName>
    </submittedName>
</protein>
<dbReference type="SMART" id="SM00382">
    <property type="entry name" value="AAA"/>
    <property type="match status" value="1"/>
</dbReference>
<dbReference type="Pfam" id="PF00196">
    <property type="entry name" value="GerE"/>
    <property type="match status" value="1"/>
</dbReference>
<dbReference type="PROSITE" id="PS50043">
    <property type="entry name" value="HTH_LUXR_2"/>
    <property type="match status" value="1"/>
</dbReference>
<dbReference type="Pfam" id="PF17874">
    <property type="entry name" value="TPR_MalT"/>
    <property type="match status" value="1"/>
</dbReference>
<evidence type="ECO:0000256" key="1">
    <source>
        <dbReference type="ARBA" id="ARBA00023015"/>
    </source>
</evidence>
<keyword evidence="1" id="KW-0805">Transcription regulation</keyword>
<dbReference type="InterPro" id="IPR059106">
    <property type="entry name" value="WHD_MalT"/>
</dbReference>
<keyword evidence="3" id="KW-0804">Transcription</keyword>
<dbReference type="CDD" id="cd06170">
    <property type="entry name" value="LuxR_C_like"/>
    <property type="match status" value="1"/>
</dbReference>
<dbReference type="AlphaFoldDB" id="A0A5A5THJ2"/>
<evidence type="ECO:0000256" key="3">
    <source>
        <dbReference type="ARBA" id="ARBA00023163"/>
    </source>
</evidence>
<accession>A0A5A5THJ2</accession>
<proteinExistence type="predicted"/>
<dbReference type="Gene3D" id="3.40.50.300">
    <property type="entry name" value="P-loop containing nucleotide triphosphate hydrolases"/>
    <property type="match status" value="1"/>
</dbReference>
<dbReference type="SUPFAM" id="SSF52540">
    <property type="entry name" value="P-loop containing nucleoside triphosphate hydrolases"/>
    <property type="match status" value="1"/>
</dbReference>
<dbReference type="Pfam" id="PF13191">
    <property type="entry name" value="AAA_16"/>
    <property type="match status" value="1"/>
</dbReference>
<dbReference type="InterPro" id="IPR027417">
    <property type="entry name" value="P-loop_NTPase"/>
</dbReference>
<keyword evidence="2" id="KW-0238">DNA-binding</keyword>
<dbReference type="Proteomes" id="UP000322530">
    <property type="component" value="Unassembled WGS sequence"/>
</dbReference>
<evidence type="ECO:0000259" key="4">
    <source>
        <dbReference type="PROSITE" id="PS50043"/>
    </source>
</evidence>